<evidence type="ECO:0008006" key="4">
    <source>
        <dbReference type="Google" id="ProtNLM"/>
    </source>
</evidence>
<name>A0AAE3XQ16_9BACT</name>
<organism evidence="2 3">
    <name type="scientific">Aureibacter tunicatorum</name>
    <dbReference type="NCBI Taxonomy" id="866807"/>
    <lineage>
        <taxon>Bacteria</taxon>
        <taxon>Pseudomonadati</taxon>
        <taxon>Bacteroidota</taxon>
        <taxon>Cytophagia</taxon>
        <taxon>Cytophagales</taxon>
        <taxon>Persicobacteraceae</taxon>
        <taxon>Aureibacter</taxon>
    </lineage>
</organism>
<evidence type="ECO:0000313" key="3">
    <source>
        <dbReference type="Proteomes" id="UP001185092"/>
    </source>
</evidence>
<comment type="caution">
    <text evidence="2">The sequence shown here is derived from an EMBL/GenBank/DDBJ whole genome shotgun (WGS) entry which is preliminary data.</text>
</comment>
<keyword evidence="1" id="KW-0732">Signal</keyword>
<feature type="signal peptide" evidence="1">
    <location>
        <begin position="1"/>
        <end position="21"/>
    </location>
</feature>
<evidence type="ECO:0000313" key="2">
    <source>
        <dbReference type="EMBL" id="MDR6240472.1"/>
    </source>
</evidence>
<proteinExistence type="predicted"/>
<dbReference type="InterPro" id="IPR036116">
    <property type="entry name" value="FN3_sf"/>
</dbReference>
<reference evidence="2" key="1">
    <citation type="submission" date="2023-07" db="EMBL/GenBank/DDBJ databases">
        <title>Genomic Encyclopedia of Type Strains, Phase IV (KMG-IV): sequencing the most valuable type-strain genomes for metagenomic binning, comparative biology and taxonomic classification.</title>
        <authorList>
            <person name="Goeker M."/>
        </authorList>
    </citation>
    <scope>NUCLEOTIDE SEQUENCE</scope>
    <source>
        <strain evidence="2">DSM 26174</strain>
    </source>
</reference>
<evidence type="ECO:0000256" key="1">
    <source>
        <dbReference type="SAM" id="SignalP"/>
    </source>
</evidence>
<protein>
    <recommendedName>
        <fullName evidence="4">Fibronectin type-III domain-containing protein</fullName>
    </recommendedName>
</protein>
<sequence>MRIFIVTAITLLLTVSFNALPSNSIDGVVLWKTKVMVESGIQNAYLEWTGSDDIQWSHLQYRISGSGSWKSVKLGVGKSKQKVTSLSQGKKFEFRLKGIGLAGKKVHSNSAYCATSYIVIQNGQSVEQKVHYARLPKNGVNYNDNVHDNQLAFRYHNSERDVEMLQAYLYSDKHELISGFVLGMRYGENQYVMNLEDYDIDWKLNKFYSLETIDEYKRKGILHFKLIENKNEVKANISANPVSVDCDVPAGNVVDYLGEVKGGNAPYHISWKVTVDAFGQNLLYKPEEAMLDSTAVVPQIRVEKPLGYYVSLWVRDACGSEDVQIAHVKCEQGKKDEAYINFELLDRPDINKNQLKNTK</sequence>
<dbReference type="RefSeq" id="WP_338390285.1">
    <property type="nucleotide sequence ID" value="NZ_AP025305.1"/>
</dbReference>
<gene>
    <name evidence="2" type="ORF">HNQ88_003538</name>
</gene>
<dbReference type="SUPFAM" id="SSF49265">
    <property type="entry name" value="Fibronectin type III"/>
    <property type="match status" value="1"/>
</dbReference>
<keyword evidence="3" id="KW-1185">Reference proteome</keyword>
<dbReference type="AlphaFoldDB" id="A0AAE3XQ16"/>
<dbReference type="EMBL" id="JAVDQD010000004">
    <property type="protein sequence ID" value="MDR6240472.1"/>
    <property type="molecule type" value="Genomic_DNA"/>
</dbReference>
<dbReference type="InterPro" id="IPR003961">
    <property type="entry name" value="FN3_dom"/>
</dbReference>
<dbReference type="CDD" id="cd00063">
    <property type="entry name" value="FN3"/>
    <property type="match status" value="1"/>
</dbReference>
<accession>A0AAE3XQ16</accession>
<feature type="chain" id="PRO_5042200337" description="Fibronectin type-III domain-containing protein" evidence="1">
    <location>
        <begin position="22"/>
        <end position="359"/>
    </location>
</feature>
<dbReference type="Proteomes" id="UP001185092">
    <property type="component" value="Unassembled WGS sequence"/>
</dbReference>